<dbReference type="AlphaFoldDB" id="A0A3B0SJ01"/>
<dbReference type="SUPFAM" id="SSF47819">
    <property type="entry name" value="HRDC-like"/>
    <property type="match status" value="2"/>
</dbReference>
<dbReference type="Gene3D" id="1.10.150.80">
    <property type="entry name" value="HRDC domain"/>
    <property type="match status" value="1"/>
</dbReference>
<dbReference type="SMART" id="SM00341">
    <property type="entry name" value="HRDC"/>
    <property type="match status" value="1"/>
</dbReference>
<dbReference type="PROSITE" id="PS50967">
    <property type="entry name" value="HRDC"/>
    <property type="match status" value="1"/>
</dbReference>
<organism evidence="7">
    <name type="scientific">hydrothermal vent metagenome</name>
    <dbReference type="NCBI Taxonomy" id="652676"/>
    <lineage>
        <taxon>unclassified sequences</taxon>
        <taxon>metagenomes</taxon>
        <taxon>ecological metagenomes</taxon>
    </lineage>
</organism>
<dbReference type="HAMAP" id="MF_01899">
    <property type="entry name" value="RNase_D"/>
    <property type="match status" value="1"/>
</dbReference>
<dbReference type="InterPro" id="IPR051086">
    <property type="entry name" value="RNase_D-like"/>
</dbReference>
<dbReference type="GO" id="GO:0003676">
    <property type="term" value="F:nucleic acid binding"/>
    <property type="evidence" value="ECO:0007669"/>
    <property type="project" value="InterPro"/>
</dbReference>
<name>A0A3B0SJ01_9ZZZZ</name>
<dbReference type="InterPro" id="IPR002562">
    <property type="entry name" value="3'-5'_exonuclease_dom"/>
</dbReference>
<keyword evidence="5" id="KW-0269">Exonuclease</keyword>
<dbReference type="InterPro" id="IPR044876">
    <property type="entry name" value="HRDC_dom_sf"/>
</dbReference>
<dbReference type="SUPFAM" id="SSF53098">
    <property type="entry name" value="Ribonuclease H-like"/>
    <property type="match status" value="1"/>
</dbReference>
<dbReference type="GO" id="GO:0004525">
    <property type="term" value="F:ribonuclease III activity"/>
    <property type="evidence" value="ECO:0007669"/>
    <property type="project" value="UniProtKB-EC"/>
</dbReference>
<accession>A0A3B0SJ01</accession>
<dbReference type="Pfam" id="PF00570">
    <property type="entry name" value="HRDC"/>
    <property type="match status" value="1"/>
</dbReference>
<dbReference type="EMBL" id="UOEJ01000232">
    <property type="protein sequence ID" value="VAW06201.1"/>
    <property type="molecule type" value="Genomic_DNA"/>
</dbReference>
<reference evidence="7" key="1">
    <citation type="submission" date="2018-06" db="EMBL/GenBank/DDBJ databases">
        <authorList>
            <person name="Zhirakovskaya E."/>
        </authorList>
    </citation>
    <scope>NUCLEOTIDE SEQUENCE</scope>
</reference>
<dbReference type="Gene3D" id="3.30.420.10">
    <property type="entry name" value="Ribonuclease H-like superfamily/Ribonuclease H"/>
    <property type="match status" value="1"/>
</dbReference>
<dbReference type="InterPro" id="IPR010997">
    <property type="entry name" value="HRDC-like_sf"/>
</dbReference>
<dbReference type="InterPro" id="IPR002121">
    <property type="entry name" value="HRDC_dom"/>
</dbReference>
<evidence type="ECO:0000256" key="2">
    <source>
        <dbReference type="ARBA" id="ARBA00022694"/>
    </source>
</evidence>
<evidence type="ECO:0000256" key="4">
    <source>
        <dbReference type="ARBA" id="ARBA00022801"/>
    </source>
</evidence>
<keyword evidence="3" id="KW-0540">Nuclease</keyword>
<dbReference type="InterPro" id="IPR012337">
    <property type="entry name" value="RNaseH-like_sf"/>
</dbReference>
<keyword evidence="4 7" id="KW-0378">Hydrolase</keyword>
<evidence type="ECO:0000313" key="7">
    <source>
        <dbReference type="EMBL" id="VAW06201.1"/>
    </source>
</evidence>
<evidence type="ECO:0000259" key="6">
    <source>
        <dbReference type="PROSITE" id="PS50967"/>
    </source>
</evidence>
<dbReference type="CDD" id="cd06142">
    <property type="entry name" value="RNaseD_exo"/>
    <property type="match status" value="1"/>
</dbReference>
<dbReference type="SMART" id="SM00474">
    <property type="entry name" value="35EXOc"/>
    <property type="match status" value="1"/>
</dbReference>
<dbReference type="EC" id="3.1.26.3" evidence="7"/>
<dbReference type="GO" id="GO:0008408">
    <property type="term" value="F:3'-5' exonuclease activity"/>
    <property type="evidence" value="ECO:0007669"/>
    <property type="project" value="InterPro"/>
</dbReference>
<dbReference type="GO" id="GO:0008033">
    <property type="term" value="P:tRNA processing"/>
    <property type="evidence" value="ECO:0007669"/>
    <property type="project" value="UniProtKB-KW"/>
</dbReference>
<proteinExistence type="inferred from homology"/>
<dbReference type="NCBIfam" id="TIGR01388">
    <property type="entry name" value="rnd"/>
    <property type="match status" value="1"/>
</dbReference>
<dbReference type="PANTHER" id="PTHR47649">
    <property type="entry name" value="RIBONUCLEASE D"/>
    <property type="match status" value="1"/>
</dbReference>
<protein>
    <submittedName>
        <fullName evidence="7">Ribonuclease D</fullName>
        <ecNumber evidence="7">3.1.26.3</ecNumber>
    </submittedName>
</protein>
<evidence type="ECO:0000256" key="5">
    <source>
        <dbReference type="ARBA" id="ARBA00022839"/>
    </source>
</evidence>
<dbReference type="InterPro" id="IPR006292">
    <property type="entry name" value="RNase_D"/>
</dbReference>
<gene>
    <name evidence="7" type="ORF">MNBD_ALPHA01-1131</name>
</gene>
<dbReference type="GO" id="GO:0033890">
    <property type="term" value="F:ribonuclease D activity"/>
    <property type="evidence" value="ECO:0007669"/>
    <property type="project" value="InterPro"/>
</dbReference>
<dbReference type="Pfam" id="PF01612">
    <property type="entry name" value="DNA_pol_A_exo1"/>
    <property type="match status" value="1"/>
</dbReference>
<keyword evidence="1" id="KW-0963">Cytoplasm</keyword>
<dbReference type="PANTHER" id="PTHR47649:SF1">
    <property type="entry name" value="RIBONUCLEASE D"/>
    <property type="match status" value="1"/>
</dbReference>
<dbReference type="InterPro" id="IPR036397">
    <property type="entry name" value="RNaseH_sf"/>
</dbReference>
<keyword evidence="2" id="KW-0819">tRNA processing</keyword>
<evidence type="ECO:0000256" key="1">
    <source>
        <dbReference type="ARBA" id="ARBA00022490"/>
    </source>
</evidence>
<feature type="domain" description="HRDC" evidence="6">
    <location>
        <begin position="220"/>
        <end position="301"/>
    </location>
</feature>
<dbReference type="GO" id="GO:0000166">
    <property type="term" value="F:nucleotide binding"/>
    <property type="evidence" value="ECO:0007669"/>
    <property type="project" value="InterPro"/>
</dbReference>
<sequence length="395" mass="44683">MGLSVSFRVIKYMSIITTNDQLTALCARLEKSDYITVDTEFLRTKTYYSKLCLIQVADEREYHAIDALAPGLDLDPFYGLMQNENILKVFHAARQDIEIFVNEKGVVPKPLFDSQVAAMVCGYGDSIGYEKLVMSLANATLDKSTRITDWSRRPLTQRQIDYALGDVTHLRTVYKKLDDQLKKSDRSHWLDQEMAELTNPNTFINLPENAWKRLKIRNGNRLFNGIARSLAEWRESEAQRRNIPRNRVIRDEVLFEISAVRPEHTNALGSIRGLSPAFAQSKSGTRVLAIVKEILELPGDKLPVISHKRPSAQNNDPVMELLKVLLKLICQNENVAPKLIASIDDLEKLAESDDAEIPALSGWRYDIFGKHALAVKAGQLAFSMKDGEIRLISVE</sequence>
<evidence type="ECO:0000256" key="3">
    <source>
        <dbReference type="ARBA" id="ARBA00022722"/>
    </source>
</evidence>